<feature type="domain" description="CRC" evidence="5">
    <location>
        <begin position="482"/>
        <end position="597"/>
    </location>
</feature>
<comment type="subcellular location">
    <subcellularLocation>
        <location evidence="1">Nucleus</location>
    </subcellularLocation>
</comment>
<dbReference type="InterPro" id="IPR005172">
    <property type="entry name" value="CRC"/>
</dbReference>
<evidence type="ECO:0000313" key="6">
    <source>
        <dbReference type="EMBL" id="JAV95041.1"/>
    </source>
</evidence>
<dbReference type="EMBL" id="GEZM01007621">
    <property type="protein sequence ID" value="JAV95041.1"/>
    <property type="molecule type" value="Transcribed_RNA"/>
</dbReference>
<evidence type="ECO:0000313" key="7">
    <source>
        <dbReference type="EMBL" id="KAB0793428.1"/>
    </source>
</evidence>
<dbReference type="AlphaFoldDB" id="A0A1Y1NAV0"/>
<dbReference type="GO" id="GO:0006355">
    <property type="term" value="P:regulation of DNA-templated transcription"/>
    <property type="evidence" value="ECO:0007669"/>
    <property type="project" value="TreeGrafter"/>
</dbReference>
<feature type="region of interest" description="Disordered" evidence="4">
    <location>
        <begin position="453"/>
        <end position="476"/>
    </location>
</feature>
<dbReference type="SMART" id="SM01114">
    <property type="entry name" value="CXC"/>
    <property type="match status" value="2"/>
</dbReference>
<dbReference type="Pfam" id="PF03638">
    <property type="entry name" value="TCR"/>
    <property type="match status" value="2"/>
</dbReference>
<gene>
    <name evidence="7" type="ORF">PPYR_13048</name>
</gene>
<dbReference type="InterPro" id="IPR028307">
    <property type="entry name" value="Lin-54_fam"/>
</dbReference>
<feature type="compositionally biased region" description="Polar residues" evidence="4">
    <location>
        <begin position="455"/>
        <end position="476"/>
    </location>
</feature>
<name>A0A1Y1NAV0_PHOPY</name>
<dbReference type="GO" id="GO:0005634">
    <property type="term" value="C:nucleus"/>
    <property type="evidence" value="ECO:0007669"/>
    <property type="project" value="UniProtKB-SubCell"/>
</dbReference>
<protein>
    <recommendedName>
        <fullName evidence="5">CRC domain-containing protein</fullName>
    </recommendedName>
</protein>
<evidence type="ECO:0000256" key="3">
    <source>
        <dbReference type="ARBA" id="ARBA00023242"/>
    </source>
</evidence>
<evidence type="ECO:0000259" key="5">
    <source>
        <dbReference type="PROSITE" id="PS51634"/>
    </source>
</evidence>
<keyword evidence="8" id="KW-1185">Reference proteome</keyword>
<proteinExistence type="inferred from homology"/>
<evidence type="ECO:0000256" key="1">
    <source>
        <dbReference type="ARBA" id="ARBA00004123"/>
    </source>
</evidence>
<reference evidence="7 8" key="2">
    <citation type="journal article" date="2018" name="Elife">
        <title>Firefly genomes illuminate parallel origins of bioluminescence in beetles.</title>
        <authorList>
            <person name="Fallon T.R."/>
            <person name="Lower S.E."/>
            <person name="Chang C.H."/>
            <person name="Bessho-Uehara M."/>
            <person name="Martin G.J."/>
            <person name="Bewick A.J."/>
            <person name="Behringer M."/>
            <person name="Debat H.J."/>
            <person name="Wong I."/>
            <person name="Day J.C."/>
            <person name="Suvorov A."/>
            <person name="Silva C.J."/>
            <person name="Stanger-Hall K.F."/>
            <person name="Hall D.W."/>
            <person name="Schmitz R.J."/>
            <person name="Nelson D.R."/>
            <person name="Lewis S.M."/>
            <person name="Shigenobu S."/>
            <person name="Bybee S.M."/>
            <person name="Larracuente A.M."/>
            <person name="Oba Y."/>
            <person name="Weng J.K."/>
        </authorList>
    </citation>
    <scope>NUCLEOTIDE SEQUENCE [LARGE SCALE GENOMIC DNA]</scope>
    <source>
        <strain evidence="7">1611_PpyrPB1</strain>
        <tissue evidence="7">Whole body</tissue>
    </source>
</reference>
<evidence type="ECO:0000256" key="2">
    <source>
        <dbReference type="ARBA" id="ARBA00007267"/>
    </source>
</evidence>
<sequence>MSLTIDGTTQGTSALIDSLTVEGATLHDANLAALTTNDLEHLAQLSQQLQMSPGTESDDNMMELHGKASPDVLQPEIGAQEVEIETEQSPQSPEEILPDIKIKTVPPLRPLTIAPKPPKVPIAIKSGGQQLLLLQGNGTAQPVKIVSSQGQGLSLANLPLTKTLTLRPGTKVIPSGSVSVLQPKQLLMKKVTQPTKLIGQLLQPNDLSSIHVLGEKSIVIADKLETQLKATHANLLQSPPKTITMAQAQQFGLLPGGKLIPQISGKQAIMVNKSQTKAFKILPQGKTHTKILPAPQAAPTAKLAQRVILKQSNTNMPIITSGQVIQVSGNSPFVTGQLHQINIPGKGIQYIKIVTAPSTQESQVSATETTTRQLIQTSETKIPITTVTTTTGTTKVANVVLAESSVTTNMAPKSIKTASVTRTNTVLPTSGQLVVLPTTYLQQSTTPKIAIPARPSTTKTLPVPDITNNPIDGNLESNGMRPRKPCNCTKSQCLKLYCDCFANGEFCYLCNCMNCYNNLDNEEHRQRAIKSCLERNPNAFRPKIGKAKDTGDTAVRKHTKGCNCKRSGCLKNYCECYEAKIACSSNCKCIGCRNLEDSLDKKSPTQVSLNIPIPVSPPLMSKLTTTTTARNSILQFRPRKHFNNRHAFSFITDDVIEATSQCLLTMSDNAESSEQDEELTKRQIIEEFGRCLMEIIECSINRNISSPVS</sequence>
<dbReference type="PANTHER" id="PTHR12446">
    <property type="entry name" value="TESMIN/TSO1-RELATED"/>
    <property type="match status" value="1"/>
</dbReference>
<comment type="similarity">
    <text evidence="2">Belongs to the lin-54 family.</text>
</comment>
<dbReference type="InParanoid" id="A0A1Y1NAV0"/>
<organism evidence="6">
    <name type="scientific">Photinus pyralis</name>
    <name type="common">Common eastern firefly</name>
    <name type="synonym">Lampyris pyralis</name>
    <dbReference type="NCBI Taxonomy" id="7054"/>
    <lineage>
        <taxon>Eukaryota</taxon>
        <taxon>Metazoa</taxon>
        <taxon>Ecdysozoa</taxon>
        <taxon>Arthropoda</taxon>
        <taxon>Hexapoda</taxon>
        <taxon>Insecta</taxon>
        <taxon>Pterygota</taxon>
        <taxon>Neoptera</taxon>
        <taxon>Endopterygota</taxon>
        <taxon>Coleoptera</taxon>
        <taxon>Polyphaga</taxon>
        <taxon>Elateriformia</taxon>
        <taxon>Elateroidea</taxon>
        <taxon>Lampyridae</taxon>
        <taxon>Lampyrinae</taxon>
        <taxon>Photinus</taxon>
    </lineage>
</organism>
<dbReference type="PANTHER" id="PTHR12446:SF34">
    <property type="entry name" value="PROTEIN LIN-54 HOMOLOG"/>
    <property type="match status" value="1"/>
</dbReference>
<evidence type="ECO:0000313" key="8">
    <source>
        <dbReference type="Proteomes" id="UP000327044"/>
    </source>
</evidence>
<accession>A0A1Y1NAV0</accession>
<dbReference type="EMBL" id="VVIM01000009">
    <property type="protein sequence ID" value="KAB0793428.1"/>
    <property type="molecule type" value="Genomic_DNA"/>
</dbReference>
<dbReference type="OrthoDB" id="6283463at2759"/>
<keyword evidence="3" id="KW-0539">Nucleus</keyword>
<dbReference type="Proteomes" id="UP000327044">
    <property type="component" value="Unassembled WGS sequence"/>
</dbReference>
<dbReference type="InterPro" id="IPR033467">
    <property type="entry name" value="Tesmin/TSO1-like_CXC"/>
</dbReference>
<reference evidence="7" key="3">
    <citation type="submission" date="2019-08" db="EMBL/GenBank/DDBJ databases">
        <authorList>
            <consortium name="Photinus pyralis genome working group"/>
            <person name="Fallon T.R."/>
            <person name="Sander Lower S.E."/>
            <person name="Weng J.-K."/>
        </authorList>
    </citation>
    <scope>NUCLEOTIDE SEQUENCE</scope>
    <source>
        <strain evidence="7">1611_PpyrPB1</strain>
        <tissue evidence="7">Whole body</tissue>
    </source>
</reference>
<dbReference type="PROSITE" id="PS51634">
    <property type="entry name" value="CRC"/>
    <property type="match status" value="1"/>
</dbReference>
<reference evidence="6" key="1">
    <citation type="journal article" date="2016" name="Sci. Rep.">
        <title>Molecular characterization of firefly nuptial gifts: a multi-omics approach sheds light on postcopulatory sexual selection.</title>
        <authorList>
            <person name="Al-Wathiqui N."/>
            <person name="Fallon T.R."/>
            <person name="South A."/>
            <person name="Weng J.K."/>
            <person name="Lewis S.M."/>
        </authorList>
    </citation>
    <scope>NUCLEOTIDE SEQUENCE</scope>
</reference>
<evidence type="ECO:0000256" key="4">
    <source>
        <dbReference type="SAM" id="MobiDB-lite"/>
    </source>
</evidence>